<evidence type="ECO:0000313" key="1">
    <source>
        <dbReference type="EMBL" id="GBM66356.1"/>
    </source>
</evidence>
<comment type="caution">
    <text evidence="1">The sequence shown here is derived from an EMBL/GenBank/DDBJ whole genome shotgun (WGS) entry which is preliminary data.</text>
</comment>
<name>A0A4Y2HLW2_ARAVE</name>
<protein>
    <submittedName>
        <fullName evidence="1">Uncharacterized protein</fullName>
    </submittedName>
</protein>
<accession>A0A4Y2HLW2</accession>
<dbReference type="AlphaFoldDB" id="A0A4Y2HLW2"/>
<sequence>MVVNSSNIKDQTAPMHPLIRALWTYFPSYRVCPNSTDHSPQMRTSSDSKFVQATRRWNKALQAHELHRFFLFRRRTRTADEARGKIGRRNAAWVFVVNKSQITVPCLQDQT</sequence>
<proteinExistence type="predicted"/>
<dbReference type="Proteomes" id="UP000499080">
    <property type="component" value="Unassembled WGS sequence"/>
</dbReference>
<evidence type="ECO:0000313" key="2">
    <source>
        <dbReference type="Proteomes" id="UP000499080"/>
    </source>
</evidence>
<keyword evidence="2" id="KW-1185">Reference proteome</keyword>
<dbReference type="EMBL" id="BGPR01002021">
    <property type="protein sequence ID" value="GBM66356.1"/>
    <property type="molecule type" value="Genomic_DNA"/>
</dbReference>
<reference evidence="1 2" key="1">
    <citation type="journal article" date="2019" name="Sci. Rep.">
        <title>Orb-weaving spider Araneus ventricosus genome elucidates the spidroin gene catalogue.</title>
        <authorList>
            <person name="Kono N."/>
            <person name="Nakamura H."/>
            <person name="Ohtoshi R."/>
            <person name="Moran D.A.P."/>
            <person name="Shinohara A."/>
            <person name="Yoshida Y."/>
            <person name="Fujiwara M."/>
            <person name="Mori M."/>
            <person name="Tomita M."/>
            <person name="Arakawa K."/>
        </authorList>
    </citation>
    <scope>NUCLEOTIDE SEQUENCE [LARGE SCALE GENOMIC DNA]</scope>
</reference>
<organism evidence="1 2">
    <name type="scientific">Araneus ventricosus</name>
    <name type="common">Orbweaver spider</name>
    <name type="synonym">Epeira ventricosa</name>
    <dbReference type="NCBI Taxonomy" id="182803"/>
    <lineage>
        <taxon>Eukaryota</taxon>
        <taxon>Metazoa</taxon>
        <taxon>Ecdysozoa</taxon>
        <taxon>Arthropoda</taxon>
        <taxon>Chelicerata</taxon>
        <taxon>Arachnida</taxon>
        <taxon>Araneae</taxon>
        <taxon>Araneomorphae</taxon>
        <taxon>Entelegynae</taxon>
        <taxon>Araneoidea</taxon>
        <taxon>Araneidae</taxon>
        <taxon>Araneus</taxon>
    </lineage>
</organism>
<gene>
    <name evidence="1" type="ORF">AVEN_69103_1</name>
</gene>